<feature type="compositionally biased region" description="Basic and acidic residues" evidence="5">
    <location>
        <begin position="79"/>
        <end position="95"/>
    </location>
</feature>
<dbReference type="Pfam" id="PF11951">
    <property type="entry name" value="Fungal_trans_2"/>
    <property type="match status" value="1"/>
</dbReference>
<evidence type="ECO:0000313" key="8">
    <source>
        <dbReference type="Proteomes" id="UP001610446"/>
    </source>
</evidence>
<evidence type="ECO:0000259" key="6">
    <source>
        <dbReference type="PROSITE" id="PS50048"/>
    </source>
</evidence>
<dbReference type="EMBL" id="JBFXLU010000258">
    <property type="protein sequence ID" value="KAL2832683.1"/>
    <property type="molecule type" value="Genomic_DNA"/>
</dbReference>
<dbReference type="SUPFAM" id="SSF57701">
    <property type="entry name" value="Zn2/Cys6 DNA-binding domain"/>
    <property type="match status" value="1"/>
</dbReference>
<dbReference type="InterPro" id="IPR036864">
    <property type="entry name" value="Zn2-C6_fun-type_DNA-bd_sf"/>
</dbReference>
<name>A0ABR4IY27_9EURO</name>
<dbReference type="PANTHER" id="PTHR38791:SF5">
    <property type="entry name" value="TRANSCRIPTION FACTOR DBAG-RELATED"/>
    <property type="match status" value="1"/>
</dbReference>
<keyword evidence="1" id="KW-0805">Transcription regulation</keyword>
<dbReference type="PROSITE" id="PS50048">
    <property type="entry name" value="ZN2_CY6_FUNGAL_2"/>
    <property type="match status" value="1"/>
</dbReference>
<evidence type="ECO:0000256" key="2">
    <source>
        <dbReference type="ARBA" id="ARBA00023125"/>
    </source>
</evidence>
<keyword evidence="3" id="KW-0804">Transcription</keyword>
<keyword evidence="8" id="KW-1185">Reference proteome</keyword>
<protein>
    <recommendedName>
        <fullName evidence="6">Zn(2)-C6 fungal-type domain-containing protein</fullName>
    </recommendedName>
</protein>
<dbReference type="Gene3D" id="4.10.240.10">
    <property type="entry name" value="Zn(2)-C6 fungal-type DNA-binding domain"/>
    <property type="match status" value="1"/>
</dbReference>
<proteinExistence type="predicted"/>
<comment type="caution">
    <text evidence="7">The sequence shown here is derived from an EMBL/GenBank/DDBJ whole genome shotgun (WGS) entry which is preliminary data.</text>
</comment>
<feature type="domain" description="Zn(2)-C6 fungal-type" evidence="6">
    <location>
        <begin position="10"/>
        <end position="38"/>
    </location>
</feature>
<evidence type="ECO:0000256" key="1">
    <source>
        <dbReference type="ARBA" id="ARBA00023015"/>
    </source>
</evidence>
<feature type="region of interest" description="Disordered" evidence="5">
    <location>
        <begin position="57"/>
        <end position="101"/>
    </location>
</feature>
<keyword evidence="2" id="KW-0238">DNA-binding</keyword>
<dbReference type="PROSITE" id="PS00463">
    <property type="entry name" value="ZN2_CY6_FUNGAL_1"/>
    <property type="match status" value="1"/>
</dbReference>
<dbReference type="InterPro" id="IPR021858">
    <property type="entry name" value="Fun_TF"/>
</dbReference>
<reference evidence="7 8" key="1">
    <citation type="submission" date="2024-07" db="EMBL/GenBank/DDBJ databases">
        <title>Section-level genome sequencing and comparative genomics of Aspergillus sections Usti and Cavernicolus.</title>
        <authorList>
            <consortium name="Lawrence Berkeley National Laboratory"/>
            <person name="Nybo J.L."/>
            <person name="Vesth T.C."/>
            <person name="Theobald S."/>
            <person name="Frisvad J.C."/>
            <person name="Larsen T.O."/>
            <person name="Kjaerboelling I."/>
            <person name="Rothschild-Mancinelli K."/>
            <person name="Lyhne E.K."/>
            <person name="Kogle M.E."/>
            <person name="Barry K."/>
            <person name="Clum A."/>
            <person name="Na H."/>
            <person name="Ledsgaard L."/>
            <person name="Lin J."/>
            <person name="Lipzen A."/>
            <person name="Kuo A."/>
            <person name="Riley R."/>
            <person name="Mondo S."/>
            <person name="Labutti K."/>
            <person name="Haridas S."/>
            <person name="Pangalinan J."/>
            <person name="Salamov A.A."/>
            <person name="Simmons B.A."/>
            <person name="Magnuson J.K."/>
            <person name="Chen J."/>
            <person name="Drula E."/>
            <person name="Henrissat B."/>
            <person name="Wiebenga A."/>
            <person name="Lubbers R.J."/>
            <person name="Gomes A.C."/>
            <person name="Makela M.R."/>
            <person name="Stajich J."/>
            <person name="Grigoriev I.V."/>
            <person name="Mortensen U.H."/>
            <person name="De Vries R.P."/>
            <person name="Baker S.E."/>
            <person name="Andersen M.R."/>
        </authorList>
    </citation>
    <scope>NUCLEOTIDE SEQUENCE [LARGE SCALE GENOMIC DNA]</scope>
    <source>
        <strain evidence="7 8">CBS 123904</strain>
    </source>
</reference>
<dbReference type="CDD" id="cd00067">
    <property type="entry name" value="GAL4"/>
    <property type="match status" value="1"/>
</dbReference>
<keyword evidence="4" id="KW-0539">Nucleus</keyword>
<dbReference type="InterPro" id="IPR001138">
    <property type="entry name" value="Zn2Cys6_DnaBD"/>
</dbReference>
<sequence>MVYCGKPSPGCARCRSRRLKCDEERPSCSQCMRAETECPGYRNTLDLRFRDQSQEVIGKARRQHHKRASESAAAAAAAAERRGKRPPDSHSKSSRPEASLAYPEDELARGFMCANYMTPGTTSGSLTYMSSLAKDPQNLAVNAAFTAVGLAVMSNIRMSPQLLLAARREYTTALARTNYALSDAVLSKGDDTLAAVVLLGMFEVTTCTDGSFFDRWMKHMDGAAKLIELRGPEQLERPEGLHLFTQLRAQINISRIYQERASPPIIAYLTTQARKYRTAEDKVYDEFGTVGTKLADFCAAIKDNTITQPTEILRLALNLDAELTSIAAVAPPTWHYQTIPVPRADAEEENGSAPLFTPDIWGEVYHVYTNINIGSSWNHYRSALLMVHELIIDTVKELEGQPFYAYMHAEYRSLRSRSEQLSRQLVDDIIASVPFHLGTAAADAILTHASSSSSGTPANSIEGHVSCASGMALVWPLLIAANSGFASRELRTWIIAVLEKIGYSMGLNQALAMARLLHEGMQSRAWLEPGYTNCNSPAEMESGY</sequence>
<evidence type="ECO:0000256" key="5">
    <source>
        <dbReference type="SAM" id="MobiDB-lite"/>
    </source>
</evidence>
<gene>
    <name evidence="7" type="ORF">BJY01DRAFT_225786</name>
</gene>
<organism evidence="7 8">
    <name type="scientific">Aspergillus pseudoustus</name>
    <dbReference type="NCBI Taxonomy" id="1810923"/>
    <lineage>
        <taxon>Eukaryota</taxon>
        <taxon>Fungi</taxon>
        <taxon>Dikarya</taxon>
        <taxon>Ascomycota</taxon>
        <taxon>Pezizomycotina</taxon>
        <taxon>Eurotiomycetes</taxon>
        <taxon>Eurotiomycetidae</taxon>
        <taxon>Eurotiales</taxon>
        <taxon>Aspergillaceae</taxon>
        <taxon>Aspergillus</taxon>
        <taxon>Aspergillus subgen. Nidulantes</taxon>
    </lineage>
</organism>
<dbReference type="PANTHER" id="PTHR38791">
    <property type="entry name" value="ZN(II)2CYS6 TRANSCRIPTION FACTOR (EUROFUNG)-RELATED-RELATED"/>
    <property type="match status" value="1"/>
</dbReference>
<evidence type="ECO:0000313" key="7">
    <source>
        <dbReference type="EMBL" id="KAL2832683.1"/>
    </source>
</evidence>
<dbReference type="SMART" id="SM00066">
    <property type="entry name" value="GAL4"/>
    <property type="match status" value="1"/>
</dbReference>
<accession>A0ABR4IY27</accession>
<dbReference type="InterPro" id="IPR053175">
    <property type="entry name" value="DHMBA_Reg_Transcription_Factor"/>
</dbReference>
<evidence type="ECO:0000256" key="3">
    <source>
        <dbReference type="ARBA" id="ARBA00023163"/>
    </source>
</evidence>
<dbReference type="Proteomes" id="UP001610446">
    <property type="component" value="Unassembled WGS sequence"/>
</dbReference>
<evidence type="ECO:0000256" key="4">
    <source>
        <dbReference type="ARBA" id="ARBA00023242"/>
    </source>
</evidence>
<dbReference type="Pfam" id="PF00172">
    <property type="entry name" value="Zn_clus"/>
    <property type="match status" value="1"/>
</dbReference>